<dbReference type="InterPro" id="IPR018060">
    <property type="entry name" value="HTH_AraC"/>
</dbReference>
<evidence type="ECO:0000313" key="6">
    <source>
        <dbReference type="Proteomes" id="UP000199036"/>
    </source>
</evidence>
<keyword evidence="2" id="KW-0238">DNA-binding</keyword>
<feature type="domain" description="HTH araC/xylS-type" evidence="4">
    <location>
        <begin position="17"/>
        <end position="122"/>
    </location>
</feature>
<dbReference type="GO" id="GO:0003700">
    <property type="term" value="F:DNA-binding transcription factor activity"/>
    <property type="evidence" value="ECO:0007669"/>
    <property type="project" value="InterPro"/>
</dbReference>
<reference evidence="6" key="1">
    <citation type="submission" date="2016-10" db="EMBL/GenBank/DDBJ databases">
        <authorList>
            <person name="Varghese N."/>
            <person name="Submissions S."/>
        </authorList>
    </citation>
    <scope>NUCLEOTIDE SEQUENCE [LARGE SCALE GENOMIC DNA]</scope>
    <source>
        <strain evidence="6">DS-12</strain>
    </source>
</reference>
<keyword evidence="6" id="KW-1185">Reference proteome</keyword>
<dbReference type="STRING" id="913024.SAMN05421741_108146"/>
<evidence type="ECO:0000256" key="2">
    <source>
        <dbReference type="ARBA" id="ARBA00023125"/>
    </source>
</evidence>
<name>A0A1I5ARL5_9FLAO</name>
<evidence type="ECO:0000259" key="4">
    <source>
        <dbReference type="PROSITE" id="PS01124"/>
    </source>
</evidence>
<dbReference type="PROSITE" id="PS01124">
    <property type="entry name" value="HTH_ARAC_FAMILY_2"/>
    <property type="match status" value="1"/>
</dbReference>
<dbReference type="OrthoDB" id="956952at2"/>
<dbReference type="PANTHER" id="PTHR43280">
    <property type="entry name" value="ARAC-FAMILY TRANSCRIPTIONAL REGULATOR"/>
    <property type="match status" value="1"/>
</dbReference>
<dbReference type="SUPFAM" id="SSF46689">
    <property type="entry name" value="Homeodomain-like"/>
    <property type="match status" value="1"/>
</dbReference>
<dbReference type="RefSeq" id="WP_091521938.1">
    <property type="nucleotide sequence ID" value="NZ_FOVI01000008.1"/>
</dbReference>
<sequence>MKDVKHSKAKRSEEITSKYFAFLDIHVEEVANGKVIDFLELNQIAQLLHVSHTHLSDTIQQVTGHHPCHFYDLKIIEKAKQFLIQTDLSIAGIAKKLTYDPSNFSKFFKSWTGNTPGNFRKENQK</sequence>
<dbReference type="EMBL" id="FOVI01000008">
    <property type="protein sequence ID" value="SFN65067.1"/>
    <property type="molecule type" value="Genomic_DNA"/>
</dbReference>
<organism evidence="5 6">
    <name type="scientific">Paenimyroides ummariense</name>
    <dbReference type="NCBI Taxonomy" id="913024"/>
    <lineage>
        <taxon>Bacteria</taxon>
        <taxon>Pseudomonadati</taxon>
        <taxon>Bacteroidota</taxon>
        <taxon>Flavobacteriia</taxon>
        <taxon>Flavobacteriales</taxon>
        <taxon>Flavobacteriaceae</taxon>
        <taxon>Paenimyroides</taxon>
    </lineage>
</organism>
<dbReference type="AlphaFoldDB" id="A0A1I5ARL5"/>
<dbReference type="GO" id="GO:0043565">
    <property type="term" value="F:sequence-specific DNA binding"/>
    <property type="evidence" value="ECO:0007669"/>
    <property type="project" value="InterPro"/>
</dbReference>
<dbReference type="Pfam" id="PF12833">
    <property type="entry name" value="HTH_18"/>
    <property type="match status" value="1"/>
</dbReference>
<dbReference type="SMART" id="SM00342">
    <property type="entry name" value="HTH_ARAC"/>
    <property type="match status" value="1"/>
</dbReference>
<dbReference type="Gene3D" id="1.10.10.60">
    <property type="entry name" value="Homeodomain-like"/>
    <property type="match status" value="1"/>
</dbReference>
<evidence type="ECO:0000256" key="1">
    <source>
        <dbReference type="ARBA" id="ARBA00023015"/>
    </source>
</evidence>
<accession>A0A1I5ARL5</accession>
<dbReference type="PANTHER" id="PTHR43280:SF28">
    <property type="entry name" value="HTH-TYPE TRANSCRIPTIONAL ACTIVATOR RHAS"/>
    <property type="match status" value="1"/>
</dbReference>
<keyword evidence="3" id="KW-0804">Transcription</keyword>
<evidence type="ECO:0000313" key="5">
    <source>
        <dbReference type="EMBL" id="SFN65067.1"/>
    </source>
</evidence>
<proteinExistence type="predicted"/>
<gene>
    <name evidence="5" type="ORF">SAMN05421741_108146</name>
</gene>
<protein>
    <submittedName>
        <fullName evidence="5">Helix-turn-helix domain-containing protein</fullName>
    </submittedName>
</protein>
<keyword evidence="1" id="KW-0805">Transcription regulation</keyword>
<evidence type="ECO:0000256" key="3">
    <source>
        <dbReference type="ARBA" id="ARBA00023163"/>
    </source>
</evidence>
<dbReference type="Proteomes" id="UP000199036">
    <property type="component" value="Unassembled WGS sequence"/>
</dbReference>
<dbReference type="InterPro" id="IPR009057">
    <property type="entry name" value="Homeodomain-like_sf"/>
</dbReference>